<comment type="caution">
    <text evidence="1">The sequence shown here is derived from an EMBL/GenBank/DDBJ whole genome shotgun (WGS) entry which is preliminary data.</text>
</comment>
<gene>
    <name evidence="1" type="ORF">EBM89_11105</name>
</gene>
<organism evidence="1 2">
    <name type="scientific">Cellulomonas triticagri</name>
    <dbReference type="NCBI Taxonomy" id="2483352"/>
    <lineage>
        <taxon>Bacteria</taxon>
        <taxon>Bacillati</taxon>
        <taxon>Actinomycetota</taxon>
        <taxon>Actinomycetes</taxon>
        <taxon>Micrococcales</taxon>
        <taxon>Cellulomonadaceae</taxon>
        <taxon>Cellulomonas</taxon>
    </lineage>
</organism>
<proteinExistence type="predicted"/>
<dbReference type="EMBL" id="RFFI01000055">
    <property type="protein sequence ID" value="RMI09250.1"/>
    <property type="molecule type" value="Genomic_DNA"/>
</dbReference>
<dbReference type="RefSeq" id="WP_122149489.1">
    <property type="nucleotide sequence ID" value="NZ_RFFI01000055.1"/>
</dbReference>
<sequence length="131" mass="13826">MTTRRAEPAVRDGRLAKAHQFASVAQDVLALADEAQDIADAFVTLAVHAGIAASDVICCARLGVYHQGDRHEDAVALLRTADAEAARALSALLRMKTLAGYSYSPVSGQKRLQAERAMETLVATANALPAP</sequence>
<dbReference type="Proteomes" id="UP000269289">
    <property type="component" value="Unassembled WGS sequence"/>
</dbReference>
<protein>
    <recommendedName>
        <fullName evidence="3">DNA-binding protein</fullName>
    </recommendedName>
</protein>
<keyword evidence="2" id="KW-1185">Reference proteome</keyword>
<evidence type="ECO:0008006" key="3">
    <source>
        <dbReference type="Google" id="ProtNLM"/>
    </source>
</evidence>
<dbReference type="AlphaFoldDB" id="A0A3M2JBQ1"/>
<evidence type="ECO:0000313" key="2">
    <source>
        <dbReference type="Proteomes" id="UP000269289"/>
    </source>
</evidence>
<accession>A0A3M2JBQ1</accession>
<dbReference type="OrthoDB" id="4375644at2"/>
<evidence type="ECO:0000313" key="1">
    <source>
        <dbReference type="EMBL" id="RMI09250.1"/>
    </source>
</evidence>
<name>A0A3M2JBQ1_9CELL</name>
<reference evidence="1 2" key="1">
    <citation type="submission" date="2018-10" db="EMBL/GenBank/DDBJ databases">
        <title>Isolation, diversity and antifungal activity of actinobacteria from wheat.</title>
        <authorList>
            <person name="Han C."/>
        </authorList>
    </citation>
    <scope>NUCLEOTIDE SEQUENCE [LARGE SCALE GENOMIC DNA]</scope>
    <source>
        <strain evidence="1 2">NEAU-YY56</strain>
    </source>
</reference>